<dbReference type="Gene3D" id="3.30.70.250">
    <property type="entry name" value="Malonyl-CoA ACP transacylase, ACP-binding"/>
    <property type="match status" value="1"/>
</dbReference>
<evidence type="ECO:0000256" key="4">
    <source>
        <dbReference type="ARBA" id="ARBA00048462"/>
    </source>
</evidence>
<evidence type="ECO:0000313" key="9">
    <source>
        <dbReference type="Proteomes" id="UP000275024"/>
    </source>
</evidence>
<gene>
    <name evidence="7" type="ORF">D7318_06495</name>
    <name evidence="6" type="ORF">D7319_03985</name>
</gene>
<keyword evidence="8" id="KW-1185">Reference proteome</keyword>
<dbReference type="InterPro" id="IPR001227">
    <property type="entry name" value="Ac_transferase_dom_sf"/>
</dbReference>
<evidence type="ECO:0000259" key="5">
    <source>
        <dbReference type="SMART" id="SM00827"/>
    </source>
</evidence>
<comment type="caution">
    <text evidence="6">The sequence shown here is derived from an EMBL/GenBank/DDBJ whole genome shotgun (WGS) entry which is preliminary data.</text>
</comment>
<dbReference type="AlphaFoldDB" id="A0A3A9WHJ0"/>
<dbReference type="Proteomes" id="UP000275024">
    <property type="component" value="Unassembled WGS sequence"/>
</dbReference>
<evidence type="ECO:0000256" key="1">
    <source>
        <dbReference type="ARBA" id="ARBA00013258"/>
    </source>
</evidence>
<evidence type="ECO:0000313" key="6">
    <source>
        <dbReference type="EMBL" id="RKN12062.1"/>
    </source>
</evidence>
<dbReference type="GO" id="GO:0004314">
    <property type="term" value="F:[acyl-carrier-protein] S-malonyltransferase activity"/>
    <property type="evidence" value="ECO:0007669"/>
    <property type="project" value="UniProtKB-EC"/>
</dbReference>
<dbReference type="SUPFAM" id="SSF52151">
    <property type="entry name" value="FabD/lysophospholipase-like"/>
    <property type="match status" value="1"/>
</dbReference>
<dbReference type="SMART" id="SM00827">
    <property type="entry name" value="PKS_AT"/>
    <property type="match status" value="1"/>
</dbReference>
<dbReference type="Proteomes" id="UP000268652">
    <property type="component" value="Unassembled WGS sequence"/>
</dbReference>
<proteinExistence type="predicted"/>
<evidence type="ECO:0000313" key="7">
    <source>
        <dbReference type="EMBL" id="RKN25887.1"/>
    </source>
</evidence>
<dbReference type="SUPFAM" id="SSF55048">
    <property type="entry name" value="Probable ACP-binding domain of malonyl-CoA ACP transacylase"/>
    <property type="match status" value="1"/>
</dbReference>
<feature type="domain" description="Malonyl-CoA:ACP transacylase (MAT)" evidence="5">
    <location>
        <begin position="5"/>
        <end position="312"/>
    </location>
</feature>
<dbReference type="Gene3D" id="3.40.366.10">
    <property type="entry name" value="Malonyl-Coenzyme A Acyl Carrier Protein, domain 2"/>
    <property type="match status" value="1"/>
</dbReference>
<evidence type="ECO:0000256" key="3">
    <source>
        <dbReference type="ARBA" id="ARBA00023315"/>
    </source>
</evidence>
<dbReference type="InterPro" id="IPR050858">
    <property type="entry name" value="Mal-CoA-ACP_Trans/PKS_FabD"/>
</dbReference>
<reference evidence="8 9" key="1">
    <citation type="submission" date="2018-09" db="EMBL/GenBank/DDBJ databases">
        <title>Streptomyces sp. nov. DS1-2, an endophytic actinomycete isolated from roots of Dendrobium scabrilingue.</title>
        <authorList>
            <person name="Kuncharoen N."/>
            <person name="Kudo T."/>
            <person name="Ohkuma M."/>
            <person name="Yuki M."/>
            <person name="Tanasupawat S."/>
        </authorList>
    </citation>
    <scope>NUCLEOTIDE SEQUENCE [LARGE SCALE GENOMIC DNA]</scope>
    <source>
        <strain evidence="6 9">AZ1-7</strain>
        <strain evidence="7 8">DS1-2</strain>
    </source>
</reference>
<dbReference type="InterPro" id="IPR016036">
    <property type="entry name" value="Malonyl_transacylase_ACP-bd"/>
</dbReference>
<dbReference type="GO" id="GO:0006633">
    <property type="term" value="P:fatty acid biosynthetic process"/>
    <property type="evidence" value="ECO:0007669"/>
    <property type="project" value="TreeGrafter"/>
</dbReference>
<dbReference type="Pfam" id="PF00698">
    <property type="entry name" value="Acyl_transf_1"/>
    <property type="match status" value="1"/>
</dbReference>
<sequence>MLVLVAPGQGSQAPGFLNPWLDLPGVADRLEAWSDLVGADLLRLGTKADADEIRDTAVAQPLLVAAALLSAAALFDGEGGAAVEGGEGKVARDAVGAVAGHSVGELAAATIAGVLTEDAAMALVRSRATAMAEAAAAAETGMSAVLGGDPDEVAARLAELELVAANDNGGGQIVAAGTLEQLAELSANRPEKARVVPLKVAGAFHTAHMAPAVAAMERATSGIEPGDPGIRYVSNADGSVVTEGREVVRRLVTQVSSPVRWDLCTETFRRLGVTAFVELCPAGTLTALAKRNLPGVDRVAVKGPEHLAAARELFTTHAAESAEAAPAAEQEH</sequence>
<dbReference type="InterPro" id="IPR016035">
    <property type="entry name" value="Acyl_Trfase/lysoPLipase"/>
</dbReference>
<dbReference type="EMBL" id="RBDY01000003">
    <property type="protein sequence ID" value="RKN25887.1"/>
    <property type="molecule type" value="Genomic_DNA"/>
</dbReference>
<dbReference type="PANTHER" id="PTHR42681:SF1">
    <property type="entry name" value="MALONYL-COA-ACYL CARRIER PROTEIN TRANSACYLASE, MITOCHONDRIAL"/>
    <property type="match status" value="1"/>
</dbReference>
<accession>A0A3A9WHJ0</accession>
<evidence type="ECO:0000313" key="8">
    <source>
        <dbReference type="Proteomes" id="UP000268652"/>
    </source>
</evidence>
<dbReference type="GO" id="GO:0005829">
    <property type="term" value="C:cytosol"/>
    <property type="evidence" value="ECO:0007669"/>
    <property type="project" value="TreeGrafter"/>
</dbReference>
<dbReference type="InterPro" id="IPR014043">
    <property type="entry name" value="Acyl_transferase_dom"/>
</dbReference>
<name>A0A3A9WHJ0_9ACTN</name>
<dbReference type="PANTHER" id="PTHR42681">
    <property type="entry name" value="MALONYL-COA-ACYL CARRIER PROTEIN TRANSACYLASE, MITOCHONDRIAL"/>
    <property type="match status" value="1"/>
</dbReference>
<protein>
    <recommendedName>
        <fullName evidence="1">[acyl-carrier-protein] S-malonyltransferase</fullName>
        <ecNumber evidence="1">2.3.1.39</ecNumber>
    </recommendedName>
</protein>
<evidence type="ECO:0000256" key="2">
    <source>
        <dbReference type="ARBA" id="ARBA00022679"/>
    </source>
</evidence>
<dbReference type="RefSeq" id="WP_120695899.1">
    <property type="nucleotide sequence ID" value="NZ_RBDX01000002.1"/>
</dbReference>
<organism evidence="6 9">
    <name type="scientific">Streptomyces radicis</name>
    <dbReference type="NCBI Taxonomy" id="1750517"/>
    <lineage>
        <taxon>Bacteria</taxon>
        <taxon>Bacillati</taxon>
        <taxon>Actinomycetota</taxon>
        <taxon>Actinomycetes</taxon>
        <taxon>Kitasatosporales</taxon>
        <taxon>Streptomycetaceae</taxon>
        <taxon>Streptomyces</taxon>
    </lineage>
</organism>
<dbReference type="EMBL" id="RBDX01000002">
    <property type="protein sequence ID" value="RKN12062.1"/>
    <property type="molecule type" value="Genomic_DNA"/>
</dbReference>
<keyword evidence="2 6" id="KW-0808">Transferase</keyword>
<comment type="catalytic activity">
    <reaction evidence="4">
        <text>holo-[ACP] + malonyl-CoA = malonyl-[ACP] + CoA</text>
        <dbReference type="Rhea" id="RHEA:41792"/>
        <dbReference type="Rhea" id="RHEA-COMP:9623"/>
        <dbReference type="Rhea" id="RHEA-COMP:9685"/>
        <dbReference type="ChEBI" id="CHEBI:57287"/>
        <dbReference type="ChEBI" id="CHEBI:57384"/>
        <dbReference type="ChEBI" id="CHEBI:64479"/>
        <dbReference type="ChEBI" id="CHEBI:78449"/>
        <dbReference type="EC" id="2.3.1.39"/>
    </reaction>
</comment>
<dbReference type="EC" id="2.3.1.39" evidence="1"/>
<dbReference type="OrthoDB" id="3248271at2"/>
<keyword evidence="3" id="KW-0012">Acyltransferase</keyword>